<dbReference type="SUPFAM" id="SSF48452">
    <property type="entry name" value="TPR-like"/>
    <property type="match status" value="1"/>
</dbReference>
<dbReference type="GO" id="GO:0009279">
    <property type="term" value="C:cell outer membrane"/>
    <property type="evidence" value="ECO:0007669"/>
    <property type="project" value="UniProtKB-SubCell"/>
</dbReference>
<evidence type="ECO:0000313" key="9">
    <source>
        <dbReference type="Proteomes" id="UP000278351"/>
    </source>
</evidence>
<accession>A0A3N4PSG1</accession>
<evidence type="ECO:0000259" key="6">
    <source>
        <dbReference type="Pfam" id="PF07980"/>
    </source>
</evidence>
<dbReference type="PROSITE" id="PS51257">
    <property type="entry name" value="PROKAR_LIPOPROTEIN"/>
    <property type="match status" value="1"/>
</dbReference>
<evidence type="ECO:0000256" key="4">
    <source>
        <dbReference type="ARBA" id="ARBA00023136"/>
    </source>
</evidence>
<dbReference type="EMBL" id="RPDH01000002">
    <property type="protein sequence ID" value="RPE09709.1"/>
    <property type="molecule type" value="Genomic_DNA"/>
</dbReference>
<comment type="subcellular location">
    <subcellularLocation>
        <location evidence="1">Cell outer membrane</location>
    </subcellularLocation>
</comment>
<keyword evidence="3" id="KW-0732">Signal</keyword>
<evidence type="ECO:0000256" key="3">
    <source>
        <dbReference type="ARBA" id="ARBA00022729"/>
    </source>
</evidence>
<sequence>MRRTQLLYIVVSLAVFSLGCNKILDVENISAFDPKKVWNDPQLTNAYLTDLYRRTMPGEWPVNNGGNADEAAGVLEAGAVQVNNGSFKVWPYANIRDINVLFEEIEKGTLEAKVKDPVKGQAYFLRAWNYFNAVMTHGGVPILTKPQGIKDDLQVPRNSTKECFDFIEADLQQAIALLPPKFTGADRGRVDKPAALAFLGRVLLYKASPLFNPSNPYNNAYWAAAYTVNKKAKEDLATQGYALMNSYGALFNKANEGNSEAVLSVLFMKPNRSNGRREDMCRPLSESKNATGGDQPIWEMVEAFPMKDGLQPGSSTYTYNVQAYWENRDPRFYANVVYNGGVYELSGKAGRRQYTVQGIATAEDQFGPGQLFNRTGFYPLKGMDPSLAQPVVTENDLDWVEIRYAEVLLNFAEAANETGRSAEALDVLVQIRKRAGIEPGGSNLYGLNAAMTRDQLREAIYHERRIEFIYEGKRFTDLRRARKFGLLNGMKKHGLLATLKPGKNPADGSAYLLQPQDFTYQVVPLISNGTNVMVVPDTYYFFPIAQSEIEKNPKLIQNAGWNNGTFNPTLE</sequence>
<protein>
    <submittedName>
        <fullName evidence="8">RagB/SusD family nutrient uptake outer membrane protein</fullName>
    </submittedName>
</protein>
<evidence type="ECO:0000259" key="7">
    <source>
        <dbReference type="Pfam" id="PF14322"/>
    </source>
</evidence>
<proteinExistence type="inferred from homology"/>
<gene>
    <name evidence="8" type="ORF">EGT74_22310</name>
</gene>
<keyword evidence="4" id="KW-0472">Membrane</keyword>
<feature type="domain" description="SusD-like N-terminal" evidence="7">
    <location>
        <begin position="90"/>
        <end position="204"/>
    </location>
</feature>
<dbReference type="Proteomes" id="UP000278351">
    <property type="component" value="Unassembled WGS sequence"/>
</dbReference>
<dbReference type="InterPro" id="IPR033985">
    <property type="entry name" value="SusD-like_N"/>
</dbReference>
<evidence type="ECO:0000256" key="2">
    <source>
        <dbReference type="ARBA" id="ARBA00006275"/>
    </source>
</evidence>
<keyword evidence="9" id="KW-1185">Reference proteome</keyword>
<keyword evidence="5" id="KW-0998">Cell outer membrane</keyword>
<dbReference type="Pfam" id="PF14322">
    <property type="entry name" value="SusD-like_3"/>
    <property type="match status" value="1"/>
</dbReference>
<dbReference type="Pfam" id="PF07980">
    <property type="entry name" value="SusD_RagB"/>
    <property type="match status" value="1"/>
</dbReference>
<dbReference type="InterPro" id="IPR012944">
    <property type="entry name" value="SusD_RagB_dom"/>
</dbReference>
<dbReference type="InterPro" id="IPR011990">
    <property type="entry name" value="TPR-like_helical_dom_sf"/>
</dbReference>
<name>A0A3N4PSG1_9BACT</name>
<evidence type="ECO:0000313" key="8">
    <source>
        <dbReference type="EMBL" id="RPE09709.1"/>
    </source>
</evidence>
<dbReference type="OrthoDB" id="5694214at2"/>
<dbReference type="RefSeq" id="WP_123848690.1">
    <property type="nucleotide sequence ID" value="NZ_RPDH01000002.1"/>
</dbReference>
<comment type="caution">
    <text evidence="8">The sequence shown here is derived from an EMBL/GenBank/DDBJ whole genome shotgun (WGS) entry which is preliminary data.</text>
</comment>
<dbReference type="Gene3D" id="1.25.40.390">
    <property type="match status" value="1"/>
</dbReference>
<dbReference type="AlphaFoldDB" id="A0A3N4PSG1"/>
<evidence type="ECO:0000256" key="1">
    <source>
        <dbReference type="ARBA" id="ARBA00004442"/>
    </source>
</evidence>
<evidence type="ECO:0000256" key="5">
    <source>
        <dbReference type="ARBA" id="ARBA00023237"/>
    </source>
</evidence>
<dbReference type="CDD" id="cd08977">
    <property type="entry name" value="SusD"/>
    <property type="match status" value="1"/>
</dbReference>
<reference evidence="8 9" key="1">
    <citation type="submission" date="2018-11" db="EMBL/GenBank/DDBJ databases">
        <title>Chitinophaga lutea sp.nov., isolate from arsenic contaminated soil.</title>
        <authorList>
            <person name="Zong Y."/>
        </authorList>
    </citation>
    <scope>NUCLEOTIDE SEQUENCE [LARGE SCALE GENOMIC DNA]</scope>
    <source>
        <strain evidence="8 9">ZY74</strain>
    </source>
</reference>
<feature type="domain" description="RagB/SusD" evidence="6">
    <location>
        <begin position="260"/>
        <end position="561"/>
    </location>
</feature>
<organism evidence="8 9">
    <name type="scientific">Chitinophaga lutea</name>
    <dbReference type="NCBI Taxonomy" id="2488634"/>
    <lineage>
        <taxon>Bacteria</taxon>
        <taxon>Pseudomonadati</taxon>
        <taxon>Bacteroidota</taxon>
        <taxon>Chitinophagia</taxon>
        <taxon>Chitinophagales</taxon>
        <taxon>Chitinophagaceae</taxon>
        <taxon>Chitinophaga</taxon>
    </lineage>
</organism>
<comment type="similarity">
    <text evidence="2">Belongs to the SusD family.</text>
</comment>